<evidence type="ECO:0000256" key="1">
    <source>
        <dbReference type="SAM" id="MobiDB-lite"/>
    </source>
</evidence>
<dbReference type="SUPFAM" id="SSF52047">
    <property type="entry name" value="RNI-like"/>
    <property type="match status" value="1"/>
</dbReference>
<dbReference type="Pfam" id="PF24758">
    <property type="entry name" value="LRR_At5g56370"/>
    <property type="match status" value="1"/>
</dbReference>
<reference evidence="3 4" key="1">
    <citation type="submission" date="2024-04" db="EMBL/GenBank/DDBJ databases">
        <title>genome sequences of Mucor flavus KT1a and Helicostylum pulchrum KT1b strains isolated from the surface of a dry-aged beef.</title>
        <authorList>
            <person name="Toyotome T."/>
            <person name="Hosono M."/>
            <person name="Torimaru M."/>
            <person name="Fukuda K."/>
            <person name="Mikami N."/>
        </authorList>
    </citation>
    <scope>NUCLEOTIDE SEQUENCE [LARGE SCALE GENOMIC DNA]</scope>
    <source>
        <strain evidence="3 4">KT1a</strain>
    </source>
</reference>
<feature type="compositionally biased region" description="Acidic residues" evidence="1">
    <location>
        <begin position="816"/>
        <end position="827"/>
    </location>
</feature>
<feature type="compositionally biased region" description="Basic and acidic residues" evidence="1">
    <location>
        <begin position="673"/>
        <end position="692"/>
    </location>
</feature>
<evidence type="ECO:0000313" key="4">
    <source>
        <dbReference type="Proteomes" id="UP001473302"/>
    </source>
</evidence>
<feature type="compositionally biased region" description="Basic and acidic residues" evidence="1">
    <location>
        <begin position="733"/>
        <end position="746"/>
    </location>
</feature>
<dbReference type="InterPro" id="IPR032675">
    <property type="entry name" value="LRR_dom_sf"/>
</dbReference>
<feature type="region of interest" description="Disordered" evidence="1">
    <location>
        <begin position="673"/>
        <end position="882"/>
    </location>
</feature>
<sequence>MNPFATNKPKNVSEDCSHVEPEDGIPCPFDCKTWLNSFPWDAANARFENPSFRNFLELIETIPEVKSLFKSFELKFDKKLFDITDNAKELKDPSWKCKLAEKLSNVKSLPTLNAEELLLFKQLMSSKVLQHIRPTKHGIIPNVLLITSNDNDNTKNAKIIYNELNRKNQPFTFEDLAYIHKVMSLLESVSIDSLNMISAGDEKVVVDANDVKSISVKCANKVDSPVGLMIFLMQSYHWTAKSFKLEMEEGKIKQEEMCDEGERIGNAFEEIAFEFENLESFELNYFYKSINIAMLLNKLGSTKCKLKHICLLGQPDSKNVFYYMIKDHANSLQSLIISTHRYHSVNVLSLMKVLEKFSYRWDSLDESVNVFKVLTILPKLKYLELGYIRIQGDWVDTLAGNKVFDNLNTLSLYNVQIKEHTFENLIRRLPNLKNVILTNCRIGVSSSVSESVINFGNYVLDSLVLDNCKLCYPKREFRPKGRSISRFKLSMSYHEPYATTIKYSNDEMSTSKLYIDNEYFVYDTTPVEPLCFSTNTLFIKANLIRSFSVSRNAIENLAFCPESEIEKNEHSDSAHNVVVINDDSDNENETGKTVTEVEVVTEADLVQKVELDSTIEEVDEVKEMDKLDDVMSLFDEDEEMPGSLDKEVETVQDITVDEKKEAAVQDIAADTREQDKNVVSKKKEETRKDTVISKKKKKIEEEEYEERVFVVSGSDDDEELEDAPQEEQSDTANLDKEIDTFKKYRVPEPLFPSDDDESLPSASLPGTPSKPIDQEDADFECGSGHSENLVDDSDDESQHSSITDVENNLLGKSVDTTDEYCLSDDSEAPIRKSPRKRPIGTRGSKVSKKRRAVIVSSSSDEEVEYYGAEETEDSDNEDDNDEPCLNYRKLVSEFVENCKKYNAVIRLPPRK</sequence>
<evidence type="ECO:0000313" key="3">
    <source>
        <dbReference type="EMBL" id="GAA5811440.1"/>
    </source>
</evidence>
<evidence type="ECO:0000259" key="2">
    <source>
        <dbReference type="Pfam" id="PF24758"/>
    </source>
</evidence>
<protein>
    <recommendedName>
        <fullName evidence="2">F-box/LRR-repeat protein 15/At3g58940/PEG3-like LRR domain-containing protein</fullName>
    </recommendedName>
</protein>
<dbReference type="Proteomes" id="UP001473302">
    <property type="component" value="Unassembled WGS sequence"/>
</dbReference>
<comment type="caution">
    <text evidence="3">The sequence shown here is derived from an EMBL/GenBank/DDBJ whole genome shotgun (WGS) entry which is preliminary data.</text>
</comment>
<accession>A0ABP9YX47</accession>
<proteinExistence type="predicted"/>
<name>A0ABP9YX47_9FUNG</name>
<organism evidence="3 4">
    <name type="scientific">Mucor flavus</name>
    <dbReference type="NCBI Taxonomy" id="439312"/>
    <lineage>
        <taxon>Eukaryota</taxon>
        <taxon>Fungi</taxon>
        <taxon>Fungi incertae sedis</taxon>
        <taxon>Mucoromycota</taxon>
        <taxon>Mucoromycotina</taxon>
        <taxon>Mucoromycetes</taxon>
        <taxon>Mucorales</taxon>
        <taxon>Mucorineae</taxon>
        <taxon>Mucoraceae</taxon>
        <taxon>Mucor</taxon>
    </lineage>
</organism>
<feature type="compositionally biased region" description="Basic residues" evidence="1">
    <location>
        <begin position="832"/>
        <end position="852"/>
    </location>
</feature>
<gene>
    <name evidence="3" type="ORF">MFLAVUS_004877</name>
</gene>
<feature type="domain" description="F-box/LRR-repeat protein 15/At3g58940/PEG3-like LRR" evidence="2">
    <location>
        <begin position="375"/>
        <end position="451"/>
    </location>
</feature>
<dbReference type="EMBL" id="BAABUK010000010">
    <property type="protein sequence ID" value="GAA5811440.1"/>
    <property type="molecule type" value="Genomic_DNA"/>
</dbReference>
<feature type="compositionally biased region" description="Acidic residues" evidence="1">
    <location>
        <begin position="714"/>
        <end position="729"/>
    </location>
</feature>
<feature type="compositionally biased region" description="Acidic residues" evidence="1">
    <location>
        <begin position="859"/>
        <end position="882"/>
    </location>
</feature>
<dbReference type="InterPro" id="IPR055411">
    <property type="entry name" value="LRR_FXL15/At3g58940/PEG3-like"/>
</dbReference>
<keyword evidence="4" id="KW-1185">Reference proteome</keyword>
<dbReference type="Gene3D" id="3.80.10.10">
    <property type="entry name" value="Ribonuclease Inhibitor"/>
    <property type="match status" value="1"/>
</dbReference>